<reference evidence="1 2" key="1">
    <citation type="submission" date="2016-04" db="EMBL/GenBank/DDBJ databases">
        <authorList>
            <person name="Regsiter A."/>
            <person name="William W."/>
        </authorList>
    </citation>
    <scope>NUCLEOTIDE SEQUENCE [LARGE SCALE GENOMIC DNA]</scope>
    <source>
        <strain evidence="1 2">92</strain>
    </source>
</reference>
<accession>A0AAX2BNV0</accession>
<protein>
    <submittedName>
        <fullName evidence="1">Uncharacterized protein</fullName>
    </submittedName>
</protein>
<dbReference type="Proteomes" id="UP000245995">
    <property type="component" value="Chromosome CITRO92"/>
</dbReference>
<organism evidence="1 2">
    <name type="scientific">Citrobacter amalonaticus</name>
    <dbReference type="NCBI Taxonomy" id="35703"/>
    <lineage>
        <taxon>Bacteria</taxon>
        <taxon>Pseudomonadati</taxon>
        <taxon>Pseudomonadota</taxon>
        <taxon>Gammaproteobacteria</taxon>
        <taxon>Enterobacterales</taxon>
        <taxon>Enterobacteriaceae</taxon>
        <taxon>Citrobacter</taxon>
    </lineage>
</organism>
<evidence type="ECO:0000313" key="2">
    <source>
        <dbReference type="Proteomes" id="UP000245995"/>
    </source>
</evidence>
<dbReference type="AlphaFoldDB" id="A0AAX2BNV0"/>
<evidence type="ECO:0000313" key="1">
    <source>
        <dbReference type="EMBL" id="SBA20934.1"/>
    </source>
</evidence>
<name>A0AAX2BNV0_CITAM</name>
<dbReference type="EMBL" id="LT556085">
    <property type="protein sequence ID" value="SBA20934.1"/>
    <property type="molecule type" value="Genomic_DNA"/>
</dbReference>
<proteinExistence type="predicted"/>
<gene>
    <name evidence="1" type="ORF">CITRO92_4208</name>
</gene>
<sequence>MQGDIILLINDGDGSDETVNYKKGGIFAFGCQYSVRLCVGRAAPGAL</sequence>